<gene>
    <name evidence="1" type="primary">cas7c</name>
    <name evidence="1" type="ORF">FYJ35_00735</name>
</gene>
<sequence length="292" mass="32328">MAVNRSYFMALVAVSDANPNGDPLNGNRPRQHADGKGYITDVCIKRKMRNRMQDMGRNILIVSDDRIKDGFKSIHDRLDSSKEFVEAEKAKDNNKMTSIICSNYEDVRAFGATIALKKGGRADSDEQQNGNGVSIGIRAAVTIQEAESVDPVDIVSTQITKSTNSETGDKRGSDTMGLKHSVRFGLYVIKGSVNPLFAEKNGFTEQDKEDIQQALDTLFLNDESAARPAGSVDVVKTVWWEGGDVIYPASKIFNTVQVKRKEGVELPESYSDYEVSINKLPEMEEPIVHDIF</sequence>
<dbReference type="RefSeq" id="WP_154521685.1">
    <property type="nucleotide sequence ID" value="NZ_VULZ01000001.1"/>
</dbReference>
<reference evidence="1 2" key="1">
    <citation type="submission" date="2019-08" db="EMBL/GenBank/DDBJ databases">
        <title>In-depth cultivation of the pig gut microbiome towards novel bacterial diversity and tailored functional studies.</title>
        <authorList>
            <person name="Wylensek D."/>
            <person name="Hitch T.C.A."/>
            <person name="Clavel T."/>
        </authorList>
    </citation>
    <scope>NUCLEOTIDE SEQUENCE [LARGE SCALE GENOMIC DNA]</scope>
    <source>
        <strain evidence="1 2">Oil+RF-744-WCA-WT-11</strain>
    </source>
</reference>
<dbReference type="EMBL" id="VULZ01000001">
    <property type="protein sequence ID" value="MSS13589.1"/>
    <property type="molecule type" value="Genomic_DNA"/>
</dbReference>
<keyword evidence="2" id="KW-1185">Reference proteome</keyword>
<organism evidence="1 2">
    <name type="scientific">Porcincola intestinalis</name>
    <dbReference type="NCBI Taxonomy" id="2606632"/>
    <lineage>
        <taxon>Bacteria</taxon>
        <taxon>Bacillati</taxon>
        <taxon>Bacillota</taxon>
        <taxon>Clostridia</taxon>
        <taxon>Lachnospirales</taxon>
        <taxon>Lachnospiraceae</taxon>
        <taxon>Porcincola</taxon>
    </lineage>
</organism>
<dbReference type="Proteomes" id="UP000481852">
    <property type="component" value="Unassembled WGS sequence"/>
</dbReference>
<dbReference type="InterPro" id="IPR006482">
    <property type="entry name" value="Cas7_Csh2/Csh2"/>
</dbReference>
<evidence type="ECO:0000313" key="1">
    <source>
        <dbReference type="EMBL" id="MSS13589.1"/>
    </source>
</evidence>
<dbReference type="AlphaFoldDB" id="A0A6L5WZQ5"/>
<comment type="caution">
    <text evidence="1">The sequence shown here is derived from an EMBL/GenBank/DDBJ whole genome shotgun (WGS) entry which is preliminary data.</text>
</comment>
<dbReference type="InterPro" id="IPR013418">
    <property type="entry name" value="CRISPR-assoc_prot_Cas7/Csd2"/>
</dbReference>
<evidence type="ECO:0000313" key="2">
    <source>
        <dbReference type="Proteomes" id="UP000481852"/>
    </source>
</evidence>
<protein>
    <submittedName>
        <fullName evidence="1">Type I-C CRISPR-associated protein Cas7/Csd2</fullName>
    </submittedName>
</protein>
<accession>A0A6L5WZQ5</accession>
<dbReference type="Pfam" id="PF05107">
    <property type="entry name" value="Cas_Cas7"/>
    <property type="match status" value="1"/>
</dbReference>
<name>A0A6L5WZQ5_9FIRM</name>
<dbReference type="GO" id="GO:0043571">
    <property type="term" value="P:maintenance of CRISPR repeat elements"/>
    <property type="evidence" value="ECO:0007669"/>
    <property type="project" value="InterPro"/>
</dbReference>
<proteinExistence type="predicted"/>
<dbReference type="NCBIfam" id="TIGR02589">
    <property type="entry name" value="cas_Csd2"/>
    <property type="match status" value="1"/>
</dbReference>
<dbReference type="NCBIfam" id="TIGR01595">
    <property type="entry name" value="cas_CT1132"/>
    <property type="match status" value="1"/>
</dbReference>